<sequence length="889" mass="100701">MAGIAVKLAKDREAAEGLGSHERAVKYLNQDYAALRDECLEAGALFQDPSFPALPSSLGFKELGPYSSKTRGIEWKRPTEICDDPQFITGGATRTDICQGALGLKCQRWAREASHPPGTEPSLMRAPYTVFTGDCWLLAAIASLTLNEEILARVVPLDQSFQENYAGIFHFQFWQYGEWVEVVVDDRLPTKDGELLFVHSEEGSEFWSALLEKAYAKINGCYEALSGGATTEGFEDFTGGIAEWYELRKAPPNLFRIIQKALQKGSLLGCSIDITSAADSEAITFQKLVKGHAYSVTGAEEVESRGSLQKLIRIRNPWGEVEWTGQWNDNCPNWTTIDPEERERLTRQQEDGEFWMSFNDFLRHYSRLEICNLTPDTLTSDTYKKWKLTKMDGNWRRGSTAGGCRNYPNTFWMNPQYLIKLEEEDEDQEDGENGCTFLVGLIQKHRRRQRKMGEDMHTIGFGIYEVWEGCPQGWGSSFPSTLARVSPCDEGQPQRQTWRWDPRPGAWPRKSKAMGRASPKRLMQGGPCNWSGSPGAPTPPSPAASFRGVPLFQVGSVSLLTSPRPGTLAGHQSPKDRTDVRRGQSMLDHVRSHLERTVLGALSTLHSLLLLFLHQLTGQTNVHLSKSFFLTHRARERSDTFINLREVLNRFKLPPGEYILVPSTFEPNKDGDFCIRVFSEKKADYQVVDDEIEATLEEIDVSEDDIDDGFRRLFAQLAGEDAEISAFELQTILRRVLAKRQDIKSDGFSIETCKIMVDMLDTLGAFLNCRQSDGSGKLGLKEFYILWTKIQKYQKIYREIDVDRSGTMNSYEMRKALEEAGFKMPCQLHQVIVARFADDQLVIDFDNFVRCLIRLETLFRIFKQLDPEDTGMIQLDLISVSKQLPSPYS</sequence>
<dbReference type="PROSITE" id="PS50203">
    <property type="entry name" value="CALPAIN_CAT"/>
    <property type="match status" value="1"/>
</dbReference>
<keyword evidence="15" id="KW-0106">Calcium</keyword>
<dbReference type="Gene3D" id="1.10.238.10">
    <property type="entry name" value="EF-hand"/>
    <property type="match status" value="1"/>
</dbReference>
<evidence type="ECO:0000256" key="16">
    <source>
        <dbReference type="ARBA" id="ARBA00023136"/>
    </source>
</evidence>
<accession>A0A4U1F072</accession>
<evidence type="ECO:0000256" key="23">
    <source>
        <dbReference type="SAM" id="MobiDB-lite"/>
    </source>
</evidence>
<gene>
    <name evidence="26" type="ORF">EI555_001511</name>
</gene>
<dbReference type="Gene3D" id="2.60.120.380">
    <property type="match status" value="2"/>
</dbReference>
<evidence type="ECO:0000256" key="21">
    <source>
        <dbReference type="PIRSR" id="PIRSR622684-1"/>
    </source>
</evidence>
<dbReference type="SUPFAM" id="SSF47473">
    <property type="entry name" value="EF-hand"/>
    <property type="match status" value="1"/>
</dbReference>
<evidence type="ECO:0000256" key="9">
    <source>
        <dbReference type="ARBA" id="ARBA00022490"/>
    </source>
</evidence>
<dbReference type="InterPro" id="IPR002048">
    <property type="entry name" value="EF_hand_dom"/>
</dbReference>
<feature type="active site" evidence="21 22">
    <location>
        <position position="135"/>
    </location>
</feature>
<evidence type="ECO:0000256" key="6">
    <source>
        <dbReference type="ARBA" id="ARBA00012481"/>
    </source>
</evidence>
<reference evidence="27" key="1">
    <citation type="journal article" date="2019" name="IScience">
        <title>Narwhal Genome Reveals Long-Term Low Genetic Diversity despite Current Large Abundance Size.</title>
        <authorList>
            <person name="Westbury M.V."/>
            <person name="Petersen B."/>
            <person name="Garde E."/>
            <person name="Heide-Jorgensen M.P."/>
            <person name="Lorenzen E.D."/>
        </authorList>
    </citation>
    <scope>NUCLEOTIDE SEQUENCE [LARGE SCALE GENOMIC DNA]</scope>
</reference>
<evidence type="ECO:0000256" key="22">
    <source>
        <dbReference type="PROSITE-ProRule" id="PRU00239"/>
    </source>
</evidence>
<dbReference type="PRINTS" id="PR00704">
    <property type="entry name" value="CALPAIN"/>
</dbReference>
<dbReference type="InterPro" id="IPR022683">
    <property type="entry name" value="Calpain_III"/>
</dbReference>
<protein>
    <recommendedName>
        <fullName evidence="7">Calpain-2 catalytic subunit</fullName>
        <ecNumber evidence="6">3.4.22.53</ecNumber>
    </recommendedName>
    <alternativeName>
        <fullName evidence="18">Calcium-activated neutral proteinase 2</fullName>
    </alternativeName>
    <alternativeName>
        <fullName evidence="19">Calpain M-type</fullName>
    </alternativeName>
    <alternativeName>
        <fullName evidence="20">Calpain-2 large subunit</fullName>
    </alternativeName>
    <alternativeName>
        <fullName evidence="17">Millimolar-calpain</fullName>
    </alternativeName>
</protein>
<dbReference type="AlphaFoldDB" id="A0A4U1F072"/>
<keyword evidence="11" id="KW-0479">Metal-binding</keyword>
<dbReference type="PROSITE" id="PS50222">
    <property type="entry name" value="EF_HAND_2"/>
    <property type="match status" value="1"/>
</dbReference>
<dbReference type="InterPro" id="IPR022682">
    <property type="entry name" value="Calpain_domain_III"/>
</dbReference>
<evidence type="ECO:0000256" key="12">
    <source>
        <dbReference type="ARBA" id="ARBA00022737"/>
    </source>
</evidence>
<feature type="active site" evidence="21 22">
    <location>
        <position position="316"/>
    </location>
</feature>
<evidence type="ECO:0000256" key="2">
    <source>
        <dbReference type="ARBA" id="ARBA00001913"/>
    </source>
</evidence>
<evidence type="ECO:0000256" key="8">
    <source>
        <dbReference type="ARBA" id="ARBA00022475"/>
    </source>
</evidence>
<dbReference type="SMART" id="SM00230">
    <property type="entry name" value="CysPc"/>
    <property type="match status" value="1"/>
</dbReference>
<keyword evidence="14 22" id="KW-0788">Thiol protease</keyword>
<keyword evidence="13 22" id="KW-0378">Hydrolase</keyword>
<evidence type="ECO:0000256" key="17">
    <source>
        <dbReference type="ARBA" id="ARBA00030109"/>
    </source>
</evidence>
<dbReference type="InterPro" id="IPR018247">
    <property type="entry name" value="EF_Hand_1_Ca_BS"/>
</dbReference>
<evidence type="ECO:0000256" key="19">
    <source>
        <dbReference type="ARBA" id="ARBA00032449"/>
    </source>
</evidence>
<evidence type="ECO:0000256" key="20">
    <source>
        <dbReference type="ARBA" id="ARBA00032544"/>
    </source>
</evidence>
<comment type="subcellular location">
    <subcellularLocation>
        <location evidence="3">Cell membrane</location>
    </subcellularLocation>
    <subcellularLocation>
        <location evidence="4">Cytoplasm</location>
    </subcellularLocation>
</comment>
<dbReference type="EMBL" id="RWIC01000546">
    <property type="protein sequence ID" value="TKC42493.1"/>
    <property type="molecule type" value="Genomic_DNA"/>
</dbReference>
<dbReference type="FunFam" id="3.90.70.10:FF:000001">
    <property type="entry name" value="Calpain-1 catalytic subunit"/>
    <property type="match status" value="1"/>
</dbReference>
<feature type="region of interest" description="Disordered" evidence="23">
    <location>
        <begin position="485"/>
        <end position="519"/>
    </location>
</feature>
<dbReference type="GO" id="GO:0005886">
    <property type="term" value="C:plasma membrane"/>
    <property type="evidence" value="ECO:0007669"/>
    <property type="project" value="UniProtKB-SubCell"/>
</dbReference>
<dbReference type="InterPro" id="IPR033883">
    <property type="entry name" value="C2_III"/>
</dbReference>
<dbReference type="EC" id="3.4.22.53" evidence="6"/>
<comment type="caution">
    <text evidence="26">The sequence shown here is derived from an EMBL/GenBank/DDBJ whole genome shotgun (WGS) entry which is preliminary data.</text>
</comment>
<dbReference type="GO" id="GO:0004198">
    <property type="term" value="F:calcium-dependent cysteine-type endopeptidase activity"/>
    <property type="evidence" value="ECO:0007669"/>
    <property type="project" value="UniProtKB-EC"/>
</dbReference>
<feature type="domain" description="EF-hand" evidence="25">
    <location>
        <begin position="788"/>
        <end position="823"/>
    </location>
</feature>
<name>A0A4U1F072_MONMO</name>
<dbReference type="SUPFAM" id="SSF54001">
    <property type="entry name" value="Cysteine proteinases"/>
    <property type="match status" value="1"/>
</dbReference>
<evidence type="ECO:0000256" key="3">
    <source>
        <dbReference type="ARBA" id="ARBA00004236"/>
    </source>
</evidence>
<dbReference type="SUPFAM" id="SSF49758">
    <property type="entry name" value="Calpain large subunit, middle domain (domain III)"/>
    <property type="match status" value="1"/>
</dbReference>
<feature type="domain" description="Calpain catalytic" evidence="24">
    <location>
        <begin position="45"/>
        <end position="374"/>
    </location>
</feature>
<evidence type="ECO:0000259" key="25">
    <source>
        <dbReference type="PROSITE" id="PS50222"/>
    </source>
</evidence>
<dbReference type="InterPro" id="IPR036213">
    <property type="entry name" value="Calpain_III_sf"/>
</dbReference>
<keyword evidence="16" id="KW-0472">Membrane</keyword>
<dbReference type="InterPro" id="IPR011992">
    <property type="entry name" value="EF-hand-dom_pair"/>
</dbReference>
<dbReference type="GO" id="GO:0005737">
    <property type="term" value="C:cytoplasm"/>
    <property type="evidence" value="ECO:0007669"/>
    <property type="project" value="UniProtKB-SubCell"/>
</dbReference>
<dbReference type="SMART" id="SM00720">
    <property type="entry name" value="calpain_III"/>
    <property type="match status" value="1"/>
</dbReference>
<keyword evidence="10 22" id="KW-0645">Protease</keyword>
<dbReference type="GO" id="GO:0005509">
    <property type="term" value="F:calcium ion binding"/>
    <property type="evidence" value="ECO:0007669"/>
    <property type="project" value="InterPro"/>
</dbReference>
<dbReference type="FunFam" id="1.10.238.10:FF:000099">
    <property type="entry name" value="calpain-2 catalytic subunit"/>
    <property type="match status" value="1"/>
</dbReference>
<dbReference type="PANTHER" id="PTHR10183">
    <property type="entry name" value="CALPAIN"/>
    <property type="match status" value="1"/>
</dbReference>
<evidence type="ECO:0000256" key="11">
    <source>
        <dbReference type="ARBA" id="ARBA00022723"/>
    </source>
</evidence>
<evidence type="ECO:0000256" key="7">
    <source>
        <dbReference type="ARBA" id="ARBA00014052"/>
    </source>
</evidence>
<keyword evidence="9" id="KW-0963">Cytoplasm</keyword>
<dbReference type="Gene3D" id="3.90.70.10">
    <property type="entry name" value="Cysteine proteinases"/>
    <property type="match status" value="1"/>
</dbReference>
<evidence type="ECO:0000256" key="5">
    <source>
        <dbReference type="ARBA" id="ARBA00007623"/>
    </source>
</evidence>
<evidence type="ECO:0000313" key="27">
    <source>
        <dbReference type="Proteomes" id="UP000308365"/>
    </source>
</evidence>
<comment type="cofactor">
    <cofactor evidence="2">
        <name>Ca(2+)</name>
        <dbReference type="ChEBI" id="CHEBI:29108"/>
    </cofactor>
</comment>
<evidence type="ECO:0000256" key="13">
    <source>
        <dbReference type="ARBA" id="ARBA00022801"/>
    </source>
</evidence>
<dbReference type="InterPro" id="IPR022684">
    <property type="entry name" value="Calpain_cysteine_protease"/>
</dbReference>
<dbReference type="Proteomes" id="UP000308365">
    <property type="component" value="Unassembled WGS sequence"/>
</dbReference>
<dbReference type="CDD" id="cd00214">
    <property type="entry name" value="Calpain_III"/>
    <property type="match status" value="1"/>
</dbReference>
<evidence type="ECO:0000256" key="4">
    <source>
        <dbReference type="ARBA" id="ARBA00004496"/>
    </source>
</evidence>
<dbReference type="GO" id="GO:0006508">
    <property type="term" value="P:proteolysis"/>
    <property type="evidence" value="ECO:0007669"/>
    <property type="project" value="UniProtKB-KW"/>
</dbReference>
<proteinExistence type="inferred from homology"/>
<dbReference type="PANTHER" id="PTHR10183:SF268">
    <property type="entry name" value="CALPAIN-2 CATALYTIC SUBUNIT"/>
    <property type="match status" value="1"/>
</dbReference>
<dbReference type="Pfam" id="PF00648">
    <property type="entry name" value="Peptidase_C2"/>
    <property type="match status" value="2"/>
</dbReference>
<dbReference type="InterPro" id="IPR001300">
    <property type="entry name" value="Peptidase_C2_calpain_cat"/>
</dbReference>
<evidence type="ECO:0000256" key="10">
    <source>
        <dbReference type="ARBA" id="ARBA00022670"/>
    </source>
</evidence>
<evidence type="ECO:0000259" key="24">
    <source>
        <dbReference type="PROSITE" id="PS50203"/>
    </source>
</evidence>
<evidence type="ECO:0000256" key="1">
    <source>
        <dbReference type="ARBA" id="ARBA00001223"/>
    </source>
</evidence>
<dbReference type="Pfam" id="PF01067">
    <property type="entry name" value="Calpain_III"/>
    <property type="match status" value="2"/>
</dbReference>
<keyword evidence="8" id="KW-1003">Cell membrane</keyword>
<evidence type="ECO:0000256" key="14">
    <source>
        <dbReference type="ARBA" id="ARBA00022807"/>
    </source>
</evidence>
<comment type="similarity">
    <text evidence="5">Belongs to the peptidase C2 family.</text>
</comment>
<comment type="catalytic activity">
    <reaction evidence="1">
        <text>Broad endopeptidase specificity.</text>
        <dbReference type="EC" id="3.4.22.53"/>
    </reaction>
</comment>
<keyword evidence="12" id="KW-0677">Repeat</keyword>
<evidence type="ECO:0000313" key="26">
    <source>
        <dbReference type="EMBL" id="TKC42493.1"/>
    </source>
</evidence>
<evidence type="ECO:0000256" key="15">
    <source>
        <dbReference type="ARBA" id="ARBA00022837"/>
    </source>
</evidence>
<feature type="active site" evidence="21 22">
    <location>
        <position position="292"/>
    </location>
</feature>
<dbReference type="InterPro" id="IPR038765">
    <property type="entry name" value="Papain-like_cys_pep_sf"/>
</dbReference>
<evidence type="ECO:0000256" key="18">
    <source>
        <dbReference type="ARBA" id="ARBA00031308"/>
    </source>
</evidence>
<organism evidence="26 27">
    <name type="scientific">Monodon monoceros</name>
    <name type="common">Narwhal</name>
    <name type="synonym">Ceratodon monodon</name>
    <dbReference type="NCBI Taxonomy" id="40151"/>
    <lineage>
        <taxon>Eukaryota</taxon>
        <taxon>Metazoa</taxon>
        <taxon>Chordata</taxon>
        <taxon>Craniata</taxon>
        <taxon>Vertebrata</taxon>
        <taxon>Euteleostomi</taxon>
        <taxon>Mammalia</taxon>
        <taxon>Eutheria</taxon>
        <taxon>Laurasiatheria</taxon>
        <taxon>Artiodactyla</taxon>
        <taxon>Whippomorpha</taxon>
        <taxon>Cetacea</taxon>
        <taxon>Odontoceti</taxon>
        <taxon>Monodontidae</taxon>
        <taxon>Monodon</taxon>
    </lineage>
</organism>
<dbReference type="CDD" id="cd00044">
    <property type="entry name" value="CysPc"/>
    <property type="match status" value="1"/>
</dbReference>
<dbReference type="PROSITE" id="PS00018">
    <property type="entry name" value="EF_HAND_1"/>
    <property type="match status" value="1"/>
</dbReference>